<dbReference type="GO" id="GO:0004553">
    <property type="term" value="F:hydrolase activity, hydrolyzing O-glycosyl compounds"/>
    <property type="evidence" value="ECO:0007669"/>
    <property type="project" value="InterPro"/>
</dbReference>
<dbReference type="Pfam" id="PF00933">
    <property type="entry name" value="Glyco_hydro_3"/>
    <property type="match status" value="1"/>
</dbReference>
<dbReference type="InterPro" id="IPR026891">
    <property type="entry name" value="Fn3-like"/>
</dbReference>
<dbReference type="Gene3D" id="3.20.20.300">
    <property type="entry name" value="Glycoside hydrolase, family 3, N-terminal domain"/>
    <property type="match status" value="1"/>
</dbReference>
<evidence type="ECO:0000313" key="5">
    <source>
        <dbReference type="Proteomes" id="UP000443353"/>
    </source>
</evidence>
<dbReference type="Gene3D" id="3.40.50.1700">
    <property type="entry name" value="Glycoside hydrolase family 3 C-terminal domain"/>
    <property type="match status" value="1"/>
</dbReference>
<evidence type="ECO:0000256" key="2">
    <source>
        <dbReference type="ARBA" id="ARBA00022801"/>
    </source>
</evidence>
<dbReference type="SUPFAM" id="SSF52279">
    <property type="entry name" value="Beta-D-glucan exohydrolase, C-terminal domain"/>
    <property type="match status" value="1"/>
</dbReference>
<feature type="domain" description="Fibronectin type III-like" evidence="3">
    <location>
        <begin position="674"/>
        <end position="743"/>
    </location>
</feature>
<dbReference type="Proteomes" id="UP000443353">
    <property type="component" value="Unassembled WGS sequence"/>
</dbReference>
<dbReference type="PANTHER" id="PTHR42715">
    <property type="entry name" value="BETA-GLUCOSIDASE"/>
    <property type="match status" value="1"/>
</dbReference>
<dbReference type="InterPro" id="IPR036962">
    <property type="entry name" value="Glyco_hydro_3_N_sf"/>
</dbReference>
<dbReference type="InterPro" id="IPR036881">
    <property type="entry name" value="Glyco_hydro_3_C_sf"/>
</dbReference>
<dbReference type="Pfam" id="PF01915">
    <property type="entry name" value="Glyco_hydro_3_C"/>
    <property type="match status" value="1"/>
</dbReference>
<sequence length="773" mass="81268">MISADAAISCAVPATISSFLHKELHVDRLATIRNRIALLCATAVCCGSALAAEPWMNAKLPADERAALVLREMTQDEKLKLVFGYFGMDNDGKKMKRPAPSHDQSAGFIYGVPRLGIPHLWETDAGLGVASQAGPNVRPATALPSGLNTAATWDVGTAYAGGAMIGAEARAYGFNVLLAGGVNLMRDPRNGRNFEYGGEDPLLAGRMVGAQIRGIQSNHVVSTLKHFALNDQEAGRTTLNVLISEQAAVTSDLLALQIANEEGNPGAVMCAYNRVNGAYSCENRWLLTEVLKGDWGFKGWVMSDWGAVHSTVPAANAGLDQQSGMPFDLADYFGAPLKEAVANGWVPQARLDDMARRILRTMFDHGVVDHPVAPAPETIDFKAHAAVSIKDAQEGMVLLKNAARTLPLAPAVKRIAVIGGHADKGVLAGGGSSLVYPAGGNAVPGIAPTSWPGPVMYYPSAPLEAIRRRAPGATVKYADGADRAAAAALAREADVVVVFATQWTGEGVDAPDLSLPAGQEDLIAAVAAANPRTVVVLETGGPVVMPWLSNVAAVLEAWYPGTSGGEAIAGILFGEANPSGHLPATFPASTAQLPRPVLDGYLDGNERRFDVDYHEGAAVGYKWFDLKGLKPLFPFGHGLSYTDFTLSGLKAAARDGIVTASFTVANTGKRAGKEVAQVYVAPVGARWEAPKRLGGFAKVDVQPGAAAQASVTIDPRLLAVYDAPTKRWNVAAGDYRVILAASAADDKAQETTVRLEAASYDVHGKPLRTRAAP</sequence>
<comment type="caution">
    <text evidence="4">The sequence shown here is derived from an EMBL/GenBank/DDBJ whole genome shotgun (WGS) entry which is preliminary data.</text>
</comment>
<protein>
    <submittedName>
        <fullName evidence="4">Glycosyl hydrolase</fullName>
    </submittedName>
</protein>
<keyword evidence="5" id="KW-1185">Reference proteome</keyword>
<dbReference type="EMBL" id="WSES01000003">
    <property type="protein sequence ID" value="MVW60818.1"/>
    <property type="molecule type" value="Genomic_DNA"/>
</dbReference>
<dbReference type="SUPFAM" id="SSF51445">
    <property type="entry name" value="(Trans)glycosidases"/>
    <property type="match status" value="1"/>
</dbReference>
<keyword evidence="2 4" id="KW-0378">Hydrolase</keyword>
<organism evidence="4 5">
    <name type="scientific">Massilia cellulosiltytica</name>
    <dbReference type="NCBI Taxonomy" id="2683234"/>
    <lineage>
        <taxon>Bacteria</taxon>
        <taxon>Pseudomonadati</taxon>
        <taxon>Pseudomonadota</taxon>
        <taxon>Betaproteobacteria</taxon>
        <taxon>Burkholderiales</taxon>
        <taxon>Oxalobacteraceae</taxon>
        <taxon>Telluria group</taxon>
        <taxon>Massilia</taxon>
    </lineage>
</organism>
<dbReference type="AlphaFoldDB" id="A0A7X3FZE2"/>
<dbReference type="InterPro" id="IPR001764">
    <property type="entry name" value="Glyco_hydro_3_N"/>
</dbReference>
<dbReference type="InterPro" id="IPR050288">
    <property type="entry name" value="Cellulose_deg_GH3"/>
</dbReference>
<evidence type="ECO:0000313" key="4">
    <source>
        <dbReference type="EMBL" id="MVW60818.1"/>
    </source>
</evidence>
<evidence type="ECO:0000259" key="3">
    <source>
        <dbReference type="SMART" id="SM01217"/>
    </source>
</evidence>
<dbReference type="Pfam" id="PF14310">
    <property type="entry name" value="Fn3-like"/>
    <property type="match status" value="1"/>
</dbReference>
<dbReference type="PRINTS" id="PR00133">
    <property type="entry name" value="GLHYDRLASE3"/>
</dbReference>
<dbReference type="SMART" id="SM01217">
    <property type="entry name" value="Fn3_like"/>
    <property type="match status" value="1"/>
</dbReference>
<gene>
    <name evidence="4" type="ORF">GPY61_12845</name>
</gene>
<evidence type="ECO:0000256" key="1">
    <source>
        <dbReference type="ARBA" id="ARBA00005336"/>
    </source>
</evidence>
<dbReference type="InterPro" id="IPR013783">
    <property type="entry name" value="Ig-like_fold"/>
</dbReference>
<name>A0A7X3FZE2_9BURK</name>
<comment type="similarity">
    <text evidence="1">Belongs to the glycosyl hydrolase 3 family.</text>
</comment>
<dbReference type="InterPro" id="IPR017853">
    <property type="entry name" value="GH"/>
</dbReference>
<proteinExistence type="inferred from homology"/>
<dbReference type="Gene3D" id="2.60.40.10">
    <property type="entry name" value="Immunoglobulins"/>
    <property type="match status" value="1"/>
</dbReference>
<dbReference type="InterPro" id="IPR002772">
    <property type="entry name" value="Glyco_hydro_3_C"/>
</dbReference>
<dbReference type="PANTHER" id="PTHR42715:SF10">
    <property type="entry name" value="BETA-GLUCOSIDASE"/>
    <property type="match status" value="1"/>
</dbReference>
<reference evidence="4 5" key="1">
    <citation type="submission" date="2019-12" db="EMBL/GenBank/DDBJ databases">
        <authorList>
            <person name="Li C."/>
            <person name="Zhao J."/>
        </authorList>
    </citation>
    <scope>NUCLEOTIDE SEQUENCE [LARGE SCALE GENOMIC DNA]</scope>
    <source>
        <strain evidence="4 5">NEAU-DD11</strain>
    </source>
</reference>
<dbReference type="GO" id="GO:0005975">
    <property type="term" value="P:carbohydrate metabolic process"/>
    <property type="evidence" value="ECO:0007669"/>
    <property type="project" value="InterPro"/>
</dbReference>
<accession>A0A7X3FZE2</accession>